<dbReference type="HOGENOM" id="CLU_3080125_0_0_9"/>
<comment type="caution">
    <text evidence="1">The sequence shown here is derived from an EMBL/GenBank/DDBJ whole genome shotgun (WGS) entry which is preliminary data.</text>
</comment>
<gene>
    <name evidence="1" type="ORF">HMPREF0372_01494</name>
</gene>
<protein>
    <submittedName>
        <fullName evidence="1">Uncharacterized protein</fullName>
    </submittedName>
</protein>
<dbReference type="Proteomes" id="UP000004459">
    <property type="component" value="Unassembled WGS sequence"/>
</dbReference>
<evidence type="ECO:0000313" key="2">
    <source>
        <dbReference type="Proteomes" id="UP000004459"/>
    </source>
</evidence>
<name>G9YPQ5_FLAPL</name>
<evidence type="ECO:0000313" key="1">
    <source>
        <dbReference type="EMBL" id="EHM52473.1"/>
    </source>
</evidence>
<accession>G9YPQ5</accession>
<organism evidence="1 2">
    <name type="scientific">Flavonifractor plautii ATCC 29863</name>
    <dbReference type="NCBI Taxonomy" id="411475"/>
    <lineage>
        <taxon>Bacteria</taxon>
        <taxon>Bacillati</taxon>
        <taxon>Bacillota</taxon>
        <taxon>Clostridia</taxon>
        <taxon>Eubacteriales</taxon>
        <taxon>Oscillospiraceae</taxon>
        <taxon>Flavonifractor</taxon>
    </lineage>
</organism>
<reference evidence="1 2" key="1">
    <citation type="submission" date="2011-08" db="EMBL/GenBank/DDBJ databases">
        <authorList>
            <person name="Weinstock G."/>
            <person name="Sodergren E."/>
            <person name="Clifton S."/>
            <person name="Fulton L."/>
            <person name="Fulton B."/>
            <person name="Courtney L."/>
            <person name="Fronick C."/>
            <person name="Harrison M."/>
            <person name="Strong C."/>
            <person name="Farmer C."/>
            <person name="Delahaunty K."/>
            <person name="Markovic C."/>
            <person name="Hall O."/>
            <person name="Minx P."/>
            <person name="Tomlinson C."/>
            <person name="Mitreva M."/>
            <person name="Hou S."/>
            <person name="Chen J."/>
            <person name="Wollam A."/>
            <person name="Pepin K.H."/>
            <person name="Johnson M."/>
            <person name="Bhonagiri V."/>
            <person name="Zhang X."/>
            <person name="Suruliraj S."/>
            <person name="Warren W."/>
            <person name="Chinwalla A."/>
            <person name="Mardis E.R."/>
            <person name="Wilson R.K."/>
        </authorList>
    </citation>
    <scope>NUCLEOTIDE SEQUENCE [LARGE SCALE GENOMIC DNA]</scope>
    <source>
        <strain evidence="1 2">ATCC 29863</strain>
    </source>
</reference>
<sequence>MRDTYDLRPEPLKCKQLYNNALQSFINFEDLMKPKEEVMRHESSCDIQRFKE</sequence>
<dbReference type="EMBL" id="AGCK01000108">
    <property type="protein sequence ID" value="EHM52473.1"/>
    <property type="molecule type" value="Genomic_DNA"/>
</dbReference>
<proteinExistence type="predicted"/>
<dbReference type="AlphaFoldDB" id="G9YPQ5"/>